<sequence length="363" mass="41049">MSDVNQNKQDLLIKAIRNYDTKGVRSLLNDGVDINSIDNEEGVSPLVAAVETGLMETIELLLKLGADAEAVDSCGKSILYTWEETASSGEDKEWRYSEMLHLLLSHGAWVTQGDLEPDNSNTSILTSILKYGDEHSAELVVNLLKEKNISIPNILHHVAANESDGPGTLKFFLDCKQFDIHDTDRYGRTPLHIAANWDHPEQITMLLKHGADPNFKDRDASQSRVLSFMKCQCIIKQVALLESQNQQINPALHLQVQGSPRNRKYYCSCKKEIEVAQKSVIDGSITYYKIMTDQDSDSFANNKKVLSVLKSKAFVYRFNVYGQRICMHFMKVRPDQKNLFKPFQDKMLGIPFDEDIEPECITS</sequence>
<name>A0ACC2PZ35_9HYME</name>
<proteinExistence type="predicted"/>
<dbReference type="Proteomes" id="UP001239111">
    <property type="component" value="Chromosome 1"/>
</dbReference>
<dbReference type="EMBL" id="CM056741">
    <property type="protein sequence ID" value="KAJ8688201.1"/>
    <property type="molecule type" value="Genomic_DNA"/>
</dbReference>
<evidence type="ECO:0000313" key="1">
    <source>
        <dbReference type="EMBL" id="KAJ8688201.1"/>
    </source>
</evidence>
<accession>A0ACC2PZ35</accession>
<organism evidence="1 2">
    <name type="scientific">Eretmocerus hayati</name>
    <dbReference type="NCBI Taxonomy" id="131215"/>
    <lineage>
        <taxon>Eukaryota</taxon>
        <taxon>Metazoa</taxon>
        <taxon>Ecdysozoa</taxon>
        <taxon>Arthropoda</taxon>
        <taxon>Hexapoda</taxon>
        <taxon>Insecta</taxon>
        <taxon>Pterygota</taxon>
        <taxon>Neoptera</taxon>
        <taxon>Endopterygota</taxon>
        <taxon>Hymenoptera</taxon>
        <taxon>Apocrita</taxon>
        <taxon>Proctotrupomorpha</taxon>
        <taxon>Chalcidoidea</taxon>
        <taxon>Aphelinidae</taxon>
        <taxon>Aphelininae</taxon>
        <taxon>Eretmocerus</taxon>
    </lineage>
</organism>
<comment type="caution">
    <text evidence="1">The sequence shown here is derived from an EMBL/GenBank/DDBJ whole genome shotgun (WGS) entry which is preliminary data.</text>
</comment>
<keyword evidence="2" id="KW-1185">Reference proteome</keyword>
<gene>
    <name evidence="1" type="ORF">QAD02_023996</name>
</gene>
<reference evidence="1" key="1">
    <citation type="submission" date="2023-04" db="EMBL/GenBank/DDBJ databases">
        <title>A chromosome-level genome assembly of the parasitoid wasp Eretmocerus hayati.</title>
        <authorList>
            <person name="Zhong Y."/>
            <person name="Liu S."/>
            <person name="Liu Y."/>
        </authorList>
    </citation>
    <scope>NUCLEOTIDE SEQUENCE</scope>
    <source>
        <strain evidence="1">ZJU_SS_LIU_2023</strain>
    </source>
</reference>
<evidence type="ECO:0000313" key="2">
    <source>
        <dbReference type="Proteomes" id="UP001239111"/>
    </source>
</evidence>
<protein>
    <submittedName>
        <fullName evidence="1">Uncharacterized protein</fullName>
    </submittedName>
</protein>